<accession>A0A9D1V4K1</accession>
<reference evidence="4" key="1">
    <citation type="journal article" date="2021" name="PeerJ">
        <title>Extensive microbial diversity within the chicken gut microbiome revealed by metagenomics and culture.</title>
        <authorList>
            <person name="Gilroy R."/>
            <person name="Ravi A."/>
            <person name="Getino M."/>
            <person name="Pursley I."/>
            <person name="Horton D.L."/>
            <person name="Alikhan N.F."/>
            <person name="Baker D."/>
            <person name="Gharbi K."/>
            <person name="Hall N."/>
            <person name="Watson M."/>
            <person name="Adriaenssens E.M."/>
            <person name="Foster-Nyarko E."/>
            <person name="Jarju S."/>
            <person name="Secka A."/>
            <person name="Antonio M."/>
            <person name="Oren A."/>
            <person name="Chaudhuri R.R."/>
            <person name="La Ragione R."/>
            <person name="Hildebrand F."/>
            <person name="Pallen M.J."/>
        </authorList>
    </citation>
    <scope>NUCLEOTIDE SEQUENCE</scope>
    <source>
        <strain evidence="4">2239</strain>
    </source>
</reference>
<dbReference type="InterPro" id="IPR050259">
    <property type="entry name" value="SDR"/>
</dbReference>
<organism evidence="4 5">
    <name type="scientific">Candidatus Allofournierella pullicola</name>
    <dbReference type="NCBI Taxonomy" id="2838596"/>
    <lineage>
        <taxon>Bacteria</taxon>
        <taxon>Bacillati</taxon>
        <taxon>Bacillota</taxon>
        <taxon>Clostridia</taxon>
        <taxon>Eubacteriales</taxon>
        <taxon>Oscillospiraceae</taxon>
        <taxon>Allofournierella</taxon>
    </lineage>
</organism>
<keyword evidence="3" id="KW-0443">Lipid metabolism</keyword>
<keyword evidence="3" id="KW-0753">Steroid metabolism</keyword>
<sequence length="263" mass="28715">MLDYQRMLEGKRAFITTGARGIGKAIAVLFARQGAVVAVGGRDDAALEETQAELQRFDPRCLALHCDLSVAEETENVCKQLLEKWGGVDILVNTVGVNRHCTAHLFDDETMATLLETNYLSGLRCMRQFVPGMLERGYGNIINISSIHSEMSMPGFMVYAGTKGAMNAAARVMALDYARTGIRVNTIAPGLIMSDNMQREIDEYAPGHDRDEFLAMLDRMQPLEPGTMEDVANAALFLASDMSSYITGQTIMVDGGASIKAHP</sequence>
<dbReference type="PANTHER" id="PTHR42879">
    <property type="entry name" value="3-OXOACYL-(ACYL-CARRIER-PROTEIN) REDUCTASE"/>
    <property type="match status" value="1"/>
</dbReference>
<proteinExistence type="inferred from homology"/>
<dbReference type="Proteomes" id="UP000824193">
    <property type="component" value="Unassembled WGS sequence"/>
</dbReference>
<evidence type="ECO:0000256" key="3">
    <source>
        <dbReference type="ARBA" id="ARBA00023221"/>
    </source>
</evidence>
<dbReference type="PRINTS" id="PR00080">
    <property type="entry name" value="SDRFAMILY"/>
</dbReference>
<dbReference type="EMBL" id="DXFW01000022">
    <property type="protein sequence ID" value="HIX05968.1"/>
    <property type="molecule type" value="Genomic_DNA"/>
</dbReference>
<dbReference type="CDD" id="cd05233">
    <property type="entry name" value="SDR_c"/>
    <property type="match status" value="1"/>
</dbReference>
<comment type="caution">
    <text evidence="4">The sequence shown here is derived from an EMBL/GenBank/DDBJ whole genome shotgun (WGS) entry which is preliminary data.</text>
</comment>
<dbReference type="InterPro" id="IPR002347">
    <property type="entry name" value="SDR_fam"/>
</dbReference>
<reference evidence="4" key="2">
    <citation type="submission" date="2021-04" db="EMBL/GenBank/DDBJ databases">
        <authorList>
            <person name="Gilroy R."/>
        </authorList>
    </citation>
    <scope>NUCLEOTIDE SEQUENCE</scope>
    <source>
        <strain evidence="4">2239</strain>
    </source>
</reference>
<dbReference type="InterPro" id="IPR036291">
    <property type="entry name" value="NAD(P)-bd_dom_sf"/>
</dbReference>
<name>A0A9D1V4K1_9FIRM</name>
<evidence type="ECO:0000256" key="1">
    <source>
        <dbReference type="ARBA" id="ARBA00006484"/>
    </source>
</evidence>
<evidence type="ECO:0000313" key="5">
    <source>
        <dbReference type="Proteomes" id="UP000824193"/>
    </source>
</evidence>
<keyword evidence="2" id="KW-0560">Oxidoreductase</keyword>
<evidence type="ECO:0000313" key="4">
    <source>
        <dbReference type="EMBL" id="HIX05968.1"/>
    </source>
</evidence>
<comment type="similarity">
    <text evidence="1">Belongs to the short-chain dehydrogenases/reductases (SDR) family.</text>
</comment>
<evidence type="ECO:0000256" key="2">
    <source>
        <dbReference type="ARBA" id="ARBA00023002"/>
    </source>
</evidence>
<gene>
    <name evidence="4" type="ORF">H9865_07695</name>
</gene>
<dbReference type="Gene3D" id="3.40.50.720">
    <property type="entry name" value="NAD(P)-binding Rossmann-like Domain"/>
    <property type="match status" value="1"/>
</dbReference>
<protein>
    <submittedName>
        <fullName evidence="4">SDR family oxidoreductase</fullName>
    </submittedName>
</protein>
<dbReference type="Pfam" id="PF13561">
    <property type="entry name" value="adh_short_C2"/>
    <property type="match status" value="1"/>
</dbReference>
<dbReference type="SUPFAM" id="SSF51735">
    <property type="entry name" value="NAD(P)-binding Rossmann-fold domains"/>
    <property type="match status" value="1"/>
</dbReference>
<dbReference type="PANTHER" id="PTHR42879:SF2">
    <property type="entry name" value="3-OXOACYL-[ACYL-CARRIER-PROTEIN] REDUCTASE FABG"/>
    <property type="match status" value="1"/>
</dbReference>
<dbReference type="AlphaFoldDB" id="A0A9D1V4K1"/>
<dbReference type="FunFam" id="3.40.50.720:FF:000084">
    <property type="entry name" value="Short-chain dehydrogenase reductase"/>
    <property type="match status" value="1"/>
</dbReference>
<dbReference type="GO" id="GO:0008206">
    <property type="term" value="P:bile acid metabolic process"/>
    <property type="evidence" value="ECO:0007669"/>
    <property type="project" value="UniProtKB-ARBA"/>
</dbReference>
<dbReference type="GO" id="GO:0016491">
    <property type="term" value="F:oxidoreductase activity"/>
    <property type="evidence" value="ECO:0007669"/>
    <property type="project" value="UniProtKB-KW"/>
</dbReference>
<dbReference type="PRINTS" id="PR00081">
    <property type="entry name" value="GDHRDH"/>
</dbReference>